<feature type="transmembrane region" description="Helical" evidence="5">
    <location>
        <begin position="20"/>
        <end position="40"/>
    </location>
</feature>
<feature type="transmembrane region" description="Helical" evidence="5">
    <location>
        <begin position="63"/>
        <end position="85"/>
    </location>
</feature>
<feature type="non-terminal residue" evidence="6">
    <location>
        <position position="1"/>
    </location>
</feature>
<keyword evidence="4 5" id="KW-0472">Membrane</keyword>
<keyword evidence="2 5" id="KW-0812">Transmembrane</keyword>
<dbReference type="GO" id="GO:0016020">
    <property type="term" value="C:membrane"/>
    <property type="evidence" value="ECO:0007669"/>
    <property type="project" value="UniProtKB-SubCell"/>
</dbReference>
<dbReference type="Pfam" id="PF07690">
    <property type="entry name" value="MFS_1"/>
    <property type="match status" value="1"/>
</dbReference>
<comment type="subcellular location">
    <subcellularLocation>
        <location evidence="1">Membrane</location>
        <topology evidence="1">Multi-pass membrane protein</topology>
    </subcellularLocation>
</comment>
<dbReference type="InterPro" id="IPR036259">
    <property type="entry name" value="MFS_trans_sf"/>
</dbReference>
<feature type="transmembrane region" description="Helical" evidence="5">
    <location>
        <begin position="123"/>
        <end position="142"/>
    </location>
</feature>
<dbReference type="Proteomes" id="UP001328107">
    <property type="component" value="Unassembled WGS sequence"/>
</dbReference>
<dbReference type="SUPFAM" id="SSF103473">
    <property type="entry name" value="MFS general substrate transporter"/>
    <property type="match status" value="1"/>
</dbReference>
<evidence type="ECO:0000256" key="5">
    <source>
        <dbReference type="SAM" id="Phobius"/>
    </source>
</evidence>
<protein>
    <recommendedName>
        <fullName evidence="8">Membrane transporter</fullName>
    </recommendedName>
</protein>
<dbReference type="PANTHER" id="PTHR10924">
    <property type="entry name" value="MAJOR FACILITATOR SUPERFAMILY PROTEIN-RELATED"/>
    <property type="match status" value="1"/>
</dbReference>
<accession>A0AAN4ZJA2</accession>
<feature type="transmembrane region" description="Helical" evidence="5">
    <location>
        <begin position="162"/>
        <end position="183"/>
    </location>
</feature>
<feature type="non-terminal residue" evidence="6">
    <location>
        <position position="465"/>
    </location>
</feature>
<dbReference type="InterPro" id="IPR049680">
    <property type="entry name" value="FLVCR1-2_SLC49-like"/>
</dbReference>
<feature type="transmembrane region" description="Helical" evidence="5">
    <location>
        <begin position="319"/>
        <end position="338"/>
    </location>
</feature>
<dbReference type="EMBL" id="BTRK01000003">
    <property type="protein sequence ID" value="GMR40091.1"/>
    <property type="molecule type" value="Genomic_DNA"/>
</dbReference>
<evidence type="ECO:0008006" key="8">
    <source>
        <dbReference type="Google" id="ProtNLM"/>
    </source>
</evidence>
<dbReference type="InterPro" id="IPR011701">
    <property type="entry name" value="MFS"/>
</dbReference>
<dbReference type="AlphaFoldDB" id="A0AAN4ZJA2"/>
<feature type="transmembrane region" description="Helical" evidence="5">
    <location>
        <begin position="285"/>
        <end position="307"/>
    </location>
</feature>
<evidence type="ECO:0000313" key="6">
    <source>
        <dbReference type="EMBL" id="GMR40091.1"/>
    </source>
</evidence>
<dbReference type="PANTHER" id="PTHR10924:SF8">
    <property type="entry name" value="MFS DOMAIN-CONTAINING PROTEIN-RELATED"/>
    <property type="match status" value="1"/>
</dbReference>
<comment type="caution">
    <text evidence="6">The sequence shown here is derived from an EMBL/GenBank/DDBJ whole genome shotgun (WGS) entry which is preliminary data.</text>
</comment>
<evidence type="ECO:0000313" key="7">
    <source>
        <dbReference type="Proteomes" id="UP001328107"/>
    </source>
</evidence>
<organism evidence="6 7">
    <name type="scientific">Pristionchus mayeri</name>
    <dbReference type="NCBI Taxonomy" id="1317129"/>
    <lineage>
        <taxon>Eukaryota</taxon>
        <taxon>Metazoa</taxon>
        <taxon>Ecdysozoa</taxon>
        <taxon>Nematoda</taxon>
        <taxon>Chromadorea</taxon>
        <taxon>Rhabditida</taxon>
        <taxon>Rhabditina</taxon>
        <taxon>Diplogasteromorpha</taxon>
        <taxon>Diplogasteroidea</taxon>
        <taxon>Neodiplogasteridae</taxon>
        <taxon>Pristionchus</taxon>
    </lineage>
</organism>
<feature type="transmembrane region" description="Helical" evidence="5">
    <location>
        <begin position="195"/>
        <end position="216"/>
    </location>
</feature>
<name>A0AAN4ZJA2_9BILA</name>
<gene>
    <name evidence="6" type="ORF">PMAYCL1PPCAC_10286</name>
</gene>
<evidence type="ECO:0000256" key="1">
    <source>
        <dbReference type="ARBA" id="ARBA00004141"/>
    </source>
</evidence>
<evidence type="ECO:0000256" key="2">
    <source>
        <dbReference type="ARBA" id="ARBA00022692"/>
    </source>
</evidence>
<evidence type="ECO:0000256" key="4">
    <source>
        <dbReference type="ARBA" id="ARBA00023136"/>
    </source>
</evidence>
<feature type="transmembrane region" description="Helical" evidence="5">
    <location>
        <begin position="344"/>
        <end position="364"/>
    </location>
</feature>
<feature type="transmembrane region" description="Helical" evidence="5">
    <location>
        <begin position="385"/>
        <end position="405"/>
    </location>
</feature>
<feature type="transmembrane region" description="Helical" evidence="5">
    <location>
        <begin position="97"/>
        <end position="117"/>
    </location>
</feature>
<keyword evidence="3 5" id="KW-1133">Transmembrane helix</keyword>
<reference evidence="7" key="1">
    <citation type="submission" date="2022-10" db="EMBL/GenBank/DDBJ databases">
        <title>Genome assembly of Pristionchus species.</title>
        <authorList>
            <person name="Yoshida K."/>
            <person name="Sommer R.J."/>
        </authorList>
    </citation>
    <scope>NUCLEOTIDE SEQUENCE [LARGE SCALE GENOMIC DNA]</scope>
    <source>
        <strain evidence="7">RS5460</strain>
    </source>
</reference>
<keyword evidence="7" id="KW-1185">Reference proteome</keyword>
<evidence type="ECO:0000256" key="3">
    <source>
        <dbReference type="ARBA" id="ARBA00022989"/>
    </source>
</evidence>
<proteinExistence type="predicted"/>
<feature type="transmembrane region" description="Helical" evidence="5">
    <location>
        <begin position="248"/>
        <end position="265"/>
    </location>
</feature>
<dbReference type="GO" id="GO:0022857">
    <property type="term" value="F:transmembrane transporter activity"/>
    <property type="evidence" value="ECO:0007669"/>
    <property type="project" value="InterPro"/>
</dbReference>
<sequence length="465" mass="51067">KNKDITESQRSEYRVYPMRWFILIAVTLLTLSNGTMWMTYTSSTEATARFYCNRTEEGDDCQISIWTNQIFQLMGSILGIAGMYVTDQYGIKVSVRTGCLVNVVGALIRIVSSLPMIGLEYRVGILHTGTAIVGSAQAFFLVLSPKVAEYWFPEHQRALANVLSFIANPLGVALGTVLPVFILDKDTVTLGSYQFLVLNVILTSVPVIAFGMSMFIKSGTPPTPVSASSDNHNAPEFRKALGMVFRNPHFYVILFVFGCAFGQLWSVYAASDALLTQLGYPASVAGYTVVVACVFGVGASLLFGAYVDKTKKFKEVKRVCMVGFFLTSIGFNVLTRFVNDGSWFFLPLIFLLNALIGICSIPVFPIGIELGIEATYPVQEATSSGLLVIVGQLSLFLIVCVMSAARGSTLVDFPLIDREGMKKNEENYTLANDIWCGICLASALVALFLLNPPYKRLAFEKEHKE</sequence>
<feature type="transmembrane region" description="Helical" evidence="5">
    <location>
        <begin position="430"/>
        <end position="450"/>
    </location>
</feature>
<dbReference type="Gene3D" id="1.20.1250.20">
    <property type="entry name" value="MFS general substrate transporter like domains"/>
    <property type="match status" value="1"/>
</dbReference>